<dbReference type="Proteomes" id="UP000003465">
    <property type="component" value="Unassembled WGS sequence"/>
</dbReference>
<feature type="non-terminal residue" evidence="1">
    <location>
        <position position="1"/>
    </location>
</feature>
<reference evidence="1 2" key="1">
    <citation type="journal article" date="2011" name="PLoS Pathog.">
        <title>Dynamic evolution of pathogenicity revealed by sequencing and comparative genomics of 19 Pseudomonas syringae isolates.</title>
        <authorList>
            <person name="Baltrus D.A."/>
            <person name="Nishimura M.T."/>
            <person name="Romanchuk A."/>
            <person name="Chang J.H."/>
            <person name="Mukhtar M.S."/>
            <person name="Cherkis K."/>
            <person name="Roach J."/>
            <person name="Grant S.R."/>
            <person name="Jones C.D."/>
            <person name="Dangl J.L."/>
        </authorList>
    </citation>
    <scope>NUCLEOTIDE SEQUENCE [LARGE SCALE GENOMIC DNA]</scope>
    <source>
        <strain evidence="1 2">301020</strain>
    </source>
</reference>
<name>A0A656GMX9_PSEA0</name>
<dbReference type="AlphaFoldDB" id="A0A656GMX9"/>
<gene>
    <name evidence="1" type="ORF">PSYMO_38036</name>
</gene>
<comment type="caution">
    <text evidence="1">The sequence shown here is derived from an EMBL/GenBank/DDBJ whole genome shotgun (WGS) entry which is preliminary data.</text>
</comment>
<evidence type="ECO:0000313" key="1">
    <source>
        <dbReference type="EMBL" id="EGH26977.1"/>
    </source>
</evidence>
<evidence type="ECO:0000313" key="2">
    <source>
        <dbReference type="Proteomes" id="UP000003465"/>
    </source>
</evidence>
<proteinExistence type="predicted"/>
<accession>A0A656GMX9</accession>
<sequence length="35" mass="3999">DIIGLEVGYRLIPLVDRNQVYCVRWSSSRGPSHVL</sequence>
<protein>
    <submittedName>
        <fullName evidence="1">Uncharacterized protein</fullName>
    </submittedName>
</protein>
<dbReference type="EMBL" id="AEAG01003136">
    <property type="protein sequence ID" value="EGH26977.1"/>
    <property type="molecule type" value="Genomic_DNA"/>
</dbReference>
<feature type="non-terminal residue" evidence="1">
    <location>
        <position position="35"/>
    </location>
</feature>
<organism evidence="1 2">
    <name type="scientific">Pseudomonas amygdali pv. mori str. 301020</name>
    <dbReference type="NCBI Taxonomy" id="629261"/>
    <lineage>
        <taxon>Bacteria</taxon>
        <taxon>Pseudomonadati</taxon>
        <taxon>Pseudomonadota</taxon>
        <taxon>Gammaproteobacteria</taxon>
        <taxon>Pseudomonadales</taxon>
        <taxon>Pseudomonadaceae</taxon>
        <taxon>Pseudomonas</taxon>
        <taxon>Pseudomonas amygdali</taxon>
    </lineage>
</organism>